<organism evidence="2 3">
    <name type="scientific">Chenopodium quinoa</name>
    <name type="common">Quinoa</name>
    <dbReference type="NCBI Taxonomy" id="63459"/>
    <lineage>
        <taxon>Eukaryota</taxon>
        <taxon>Viridiplantae</taxon>
        <taxon>Streptophyta</taxon>
        <taxon>Embryophyta</taxon>
        <taxon>Tracheophyta</taxon>
        <taxon>Spermatophyta</taxon>
        <taxon>Magnoliopsida</taxon>
        <taxon>eudicotyledons</taxon>
        <taxon>Gunneridae</taxon>
        <taxon>Pentapetalae</taxon>
        <taxon>Caryophyllales</taxon>
        <taxon>Chenopodiaceae</taxon>
        <taxon>Chenopodioideae</taxon>
        <taxon>Atripliceae</taxon>
        <taxon>Chenopodium</taxon>
    </lineage>
</organism>
<dbReference type="Proteomes" id="UP000596660">
    <property type="component" value="Unplaced"/>
</dbReference>
<protein>
    <submittedName>
        <fullName evidence="2">Uncharacterized protein</fullName>
    </submittedName>
</protein>
<sequence length="468" mass="52303">MEETNHQQINFFSECSIKPKYEVKASKQPHYLASIDLMFLSLDHMQKGLLFHAKPQNIQSQLLDKLKISLSYALVYFYPLAGQLATQKFPDEHAIWVYVDCTTGPGARLIHAVIDFSVSDLLSSCDIHPVVPSLFDLGEKAVNYDGHTRPLLSVQVTELIDGVFIGFTMNHCLADGTSLWHFISTLSEIFVQLKDENHNDNNLTKTEVSSMDITVSRKPIYKPYFPEGYGPIIKLPYLEPDEFVYRFDPGVLRERIFHFSSKTMSILKAKANEECDNVISTFQALSAFIWTSITRVRNLEPSIRIICSFALSWRTRITPPFSQECFGNYIEGVQCASKVRDLLGLGLGSTALLIRQSVESIDDTEIQKRLHNYAKAPYVPQTGSRSAYYEPNGVLIAGSAKFDMYGPEFGLGKAVAVLAGYANKDDGKVTLNPGRKGGGSVDAEICLKPETMNALESDEEFMSSVSIK</sequence>
<dbReference type="Gene3D" id="3.30.559.10">
    <property type="entry name" value="Chloramphenicol acetyltransferase-like domain"/>
    <property type="match status" value="2"/>
</dbReference>
<reference evidence="2" key="1">
    <citation type="journal article" date="2017" name="Nature">
        <title>The genome of Chenopodium quinoa.</title>
        <authorList>
            <person name="Jarvis D.E."/>
            <person name="Ho Y.S."/>
            <person name="Lightfoot D.J."/>
            <person name="Schmoeckel S.M."/>
            <person name="Li B."/>
            <person name="Borm T.J.A."/>
            <person name="Ohyanagi H."/>
            <person name="Mineta K."/>
            <person name="Michell C.T."/>
            <person name="Saber N."/>
            <person name="Kharbatia N.M."/>
            <person name="Rupper R.R."/>
            <person name="Sharp A.R."/>
            <person name="Dally N."/>
            <person name="Boughton B.A."/>
            <person name="Woo Y.H."/>
            <person name="Gao G."/>
            <person name="Schijlen E.G.W.M."/>
            <person name="Guo X."/>
            <person name="Momin A.A."/>
            <person name="Negrao S."/>
            <person name="Al-Babili S."/>
            <person name="Gehring C."/>
            <person name="Roessner U."/>
            <person name="Jung C."/>
            <person name="Murphy K."/>
            <person name="Arold S.T."/>
            <person name="Gojobori T."/>
            <person name="van der Linden C.G."/>
            <person name="van Loo E.N."/>
            <person name="Jellen E.N."/>
            <person name="Maughan P.J."/>
            <person name="Tester M."/>
        </authorList>
    </citation>
    <scope>NUCLEOTIDE SEQUENCE [LARGE SCALE GENOMIC DNA]</scope>
    <source>
        <strain evidence="2">cv. PI 614886</strain>
    </source>
</reference>
<dbReference type="OMA" id="CHFINCW"/>
<dbReference type="GO" id="GO:0016740">
    <property type="term" value="F:transferase activity"/>
    <property type="evidence" value="ECO:0007669"/>
    <property type="project" value="UniProtKB-KW"/>
</dbReference>
<dbReference type="Gramene" id="AUR62016872-RA">
    <property type="protein sequence ID" value="AUR62016872-RA:cds"/>
    <property type="gene ID" value="AUR62016872"/>
</dbReference>
<evidence type="ECO:0000313" key="2">
    <source>
        <dbReference type="EnsemblPlants" id="AUR62016872-RA:cds"/>
    </source>
</evidence>
<dbReference type="Pfam" id="PF02458">
    <property type="entry name" value="Transferase"/>
    <property type="match status" value="1"/>
</dbReference>
<dbReference type="PANTHER" id="PTHR31896">
    <property type="entry name" value="FAMILY REGULATORY PROTEIN, PUTATIVE (AFU_ORTHOLOGUE AFUA_3G14730)-RELATED"/>
    <property type="match status" value="1"/>
</dbReference>
<keyword evidence="3" id="KW-1185">Reference proteome</keyword>
<dbReference type="InterPro" id="IPR051283">
    <property type="entry name" value="Sec_Metabolite_Acyltrans"/>
</dbReference>
<dbReference type="EnsemblPlants" id="AUR62016872-RA">
    <property type="protein sequence ID" value="AUR62016872-RA:cds"/>
    <property type="gene ID" value="AUR62016872"/>
</dbReference>
<accession>A0A803LPJ3</accession>
<evidence type="ECO:0000256" key="1">
    <source>
        <dbReference type="ARBA" id="ARBA00022679"/>
    </source>
</evidence>
<dbReference type="AlphaFoldDB" id="A0A803LPJ3"/>
<reference evidence="2" key="2">
    <citation type="submission" date="2021-03" db="UniProtKB">
        <authorList>
            <consortium name="EnsemblPlants"/>
        </authorList>
    </citation>
    <scope>IDENTIFICATION</scope>
</reference>
<evidence type="ECO:0000313" key="3">
    <source>
        <dbReference type="Proteomes" id="UP000596660"/>
    </source>
</evidence>
<proteinExistence type="predicted"/>
<keyword evidence="1" id="KW-0808">Transferase</keyword>
<gene>
    <name evidence="2" type="primary">LOC110705216</name>
</gene>
<dbReference type="PANTHER" id="PTHR31896:SF12">
    <property type="entry name" value="HXXXD-TYPE ACYL-TRANSFERASE FAMILY PROTEIN"/>
    <property type="match status" value="1"/>
</dbReference>
<name>A0A803LPJ3_CHEQI</name>
<dbReference type="InterPro" id="IPR023213">
    <property type="entry name" value="CAT-like_dom_sf"/>
</dbReference>